<gene>
    <name evidence="2" type="ORF">PQ457_22125</name>
</gene>
<keyword evidence="1" id="KW-0732">Signal</keyword>
<evidence type="ECO:0000313" key="2">
    <source>
        <dbReference type="EMBL" id="WCT80245.1"/>
    </source>
</evidence>
<dbReference type="Proteomes" id="UP001218231">
    <property type="component" value="Plasmid unnamed3"/>
</dbReference>
<keyword evidence="3" id="KW-1185">Reference proteome</keyword>
<accession>A0ABY7U6P8</accession>
<organism evidence="2 3">
    <name type="scientific">Novosphingobium humi</name>
    <dbReference type="NCBI Taxonomy" id="2282397"/>
    <lineage>
        <taxon>Bacteria</taxon>
        <taxon>Pseudomonadati</taxon>
        <taxon>Pseudomonadota</taxon>
        <taxon>Alphaproteobacteria</taxon>
        <taxon>Sphingomonadales</taxon>
        <taxon>Sphingomonadaceae</taxon>
        <taxon>Novosphingobium</taxon>
    </lineage>
</organism>
<sequence>MKKIIIITTMAAASISQPVFAKIGVARVVQCEISGDQGVFTGPCAFTPYEHGDFSVARLPGKRFYGRSDEIYLAMDAPGKADAEITDGVTHSRWGTMLRSKVKPACWIDAEDSRFKVCAY</sequence>
<name>A0ABY7U6P8_9SPHN</name>
<keyword evidence="2" id="KW-0614">Plasmid</keyword>
<geneLocation type="plasmid" evidence="2 3">
    <name>unnamed3</name>
</geneLocation>
<protein>
    <submittedName>
        <fullName evidence="2">Uncharacterized protein</fullName>
    </submittedName>
</protein>
<dbReference type="RefSeq" id="WP_273620512.1">
    <property type="nucleotide sequence ID" value="NZ_CP117420.1"/>
</dbReference>
<evidence type="ECO:0000313" key="3">
    <source>
        <dbReference type="Proteomes" id="UP001218231"/>
    </source>
</evidence>
<feature type="chain" id="PRO_5046487388" evidence="1">
    <location>
        <begin position="22"/>
        <end position="120"/>
    </location>
</feature>
<proteinExistence type="predicted"/>
<reference evidence="2 3" key="1">
    <citation type="submission" date="2023-02" db="EMBL/GenBank/DDBJ databases">
        <title>Genome sequence of Novosphingobium humi KACC 19094.</title>
        <authorList>
            <person name="Kim S."/>
            <person name="Heo J."/>
            <person name="Kwon S.-W."/>
        </authorList>
    </citation>
    <scope>NUCLEOTIDE SEQUENCE [LARGE SCALE GENOMIC DNA]</scope>
    <source>
        <strain evidence="2 3">KACC 19094</strain>
        <plasmid evidence="2 3">unnamed3</plasmid>
    </source>
</reference>
<feature type="signal peptide" evidence="1">
    <location>
        <begin position="1"/>
        <end position="21"/>
    </location>
</feature>
<evidence type="ECO:0000256" key="1">
    <source>
        <dbReference type="SAM" id="SignalP"/>
    </source>
</evidence>
<dbReference type="EMBL" id="CP117420">
    <property type="protein sequence ID" value="WCT80245.1"/>
    <property type="molecule type" value="Genomic_DNA"/>
</dbReference>